<dbReference type="InterPro" id="IPR018535">
    <property type="entry name" value="DUF1996"/>
</dbReference>
<reference evidence="3" key="1">
    <citation type="submission" date="2020-05" db="EMBL/GenBank/DDBJ databases">
        <title>Mycena genomes resolve the evolution of fungal bioluminescence.</title>
        <authorList>
            <person name="Tsai I.J."/>
        </authorList>
    </citation>
    <scope>NUCLEOTIDE SEQUENCE</scope>
    <source>
        <strain evidence="3">CCC161011</strain>
    </source>
</reference>
<evidence type="ECO:0000259" key="2">
    <source>
        <dbReference type="Pfam" id="PF09362"/>
    </source>
</evidence>
<dbReference type="OrthoDB" id="74764at2759"/>
<feature type="chain" id="PRO_5034142215" evidence="1">
    <location>
        <begin position="22"/>
        <end position="231"/>
    </location>
</feature>
<protein>
    <submittedName>
        <fullName evidence="3">Wsc domain</fullName>
    </submittedName>
</protein>
<evidence type="ECO:0000313" key="3">
    <source>
        <dbReference type="EMBL" id="KAF7333851.1"/>
    </source>
</evidence>
<organism evidence="3 4">
    <name type="scientific">Mycena venus</name>
    <dbReference type="NCBI Taxonomy" id="2733690"/>
    <lineage>
        <taxon>Eukaryota</taxon>
        <taxon>Fungi</taxon>
        <taxon>Dikarya</taxon>
        <taxon>Basidiomycota</taxon>
        <taxon>Agaricomycotina</taxon>
        <taxon>Agaricomycetes</taxon>
        <taxon>Agaricomycetidae</taxon>
        <taxon>Agaricales</taxon>
        <taxon>Marasmiineae</taxon>
        <taxon>Mycenaceae</taxon>
        <taxon>Mycena</taxon>
    </lineage>
</organism>
<proteinExistence type="predicted"/>
<feature type="domain" description="DUF1996" evidence="2">
    <location>
        <begin position="57"/>
        <end position="96"/>
    </location>
</feature>
<accession>A0A8H7CEU3</accession>
<gene>
    <name evidence="3" type="ORF">MVEN_02342100</name>
</gene>
<evidence type="ECO:0000313" key="4">
    <source>
        <dbReference type="Proteomes" id="UP000620124"/>
    </source>
</evidence>
<comment type="caution">
    <text evidence="3">The sequence shown here is derived from an EMBL/GenBank/DDBJ whole genome shotgun (WGS) entry which is preliminary data.</text>
</comment>
<dbReference type="AlphaFoldDB" id="A0A8H7CEU3"/>
<dbReference type="EMBL" id="JACAZI010000028">
    <property type="protein sequence ID" value="KAF7333851.1"/>
    <property type="molecule type" value="Genomic_DNA"/>
</dbReference>
<sequence>MLRSSFGVLVSLLGLVGVANTWFRVPCTDTLVQERPAYSYDNLPPNTTHEYSNIHGYPQDLSNYWFPKLYFQDPKTQLFEPVGNGGLLVYYQNRGDGDTSNGGAGLKICYLTFTIRRRGQCDPKRRSKKFAIGLGTQRNCANELFNGLACAIPLVSLDTLFFEVKWNVADFSGPWNPSVDKWPFVYSTGWDTTDLQNAIYQCNNPNDQTGQGITEACRFLTVKPAALSNQC</sequence>
<name>A0A8H7CEU3_9AGAR</name>
<feature type="signal peptide" evidence="1">
    <location>
        <begin position="1"/>
        <end position="21"/>
    </location>
</feature>
<dbReference type="Pfam" id="PF09362">
    <property type="entry name" value="DUF1996"/>
    <property type="match status" value="1"/>
</dbReference>
<keyword evidence="1" id="KW-0732">Signal</keyword>
<evidence type="ECO:0000256" key="1">
    <source>
        <dbReference type="SAM" id="SignalP"/>
    </source>
</evidence>
<dbReference type="Proteomes" id="UP000620124">
    <property type="component" value="Unassembled WGS sequence"/>
</dbReference>
<keyword evidence="4" id="KW-1185">Reference proteome</keyword>